<dbReference type="GO" id="GO:0006307">
    <property type="term" value="P:DNA alkylation repair"/>
    <property type="evidence" value="ECO:0007669"/>
    <property type="project" value="TreeGrafter"/>
</dbReference>
<dbReference type="SUPFAM" id="SSF48150">
    <property type="entry name" value="DNA-glycosylase"/>
    <property type="match status" value="1"/>
</dbReference>
<comment type="catalytic activity">
    <reaction evidence="2">
        <text>a 4-O-methyl-thymidine in DNA + L-cysteinyl-[protein] = a thymidine in DNA + S-methyl-L-cysteinyl-[protein]</text>
        <dbReference type="Rhea" id="RHEA:53428"/>
        <dbReference type="Rhea" id="RHEA-COMP:10131"/>
        <dbReference type="Rhea" id="RHEA-COMP:10132"/>
        <dbReference type="Rhea" id="RHEA-COMP:13555"/>
        <dbReference type="Rhea" id="RHEA-COMP:13556"/>
        <dbReference type="ChEBI" id="CHEBI:29950"/>
        <dbReference type="ChEBI" id="CHEBI:82612"/>
        <dbReference type="ChEBI" id="CHEBI:137386"/>
        <dbReference type="ChEBI" id="CHEBI:137387"/>
        <dbReference type="EC" id="2.1.1.63"/>
    </reaction>
</comment>
<dbReference type="SUPFAM" id="SSF46689">
    <property type="entry name" value="Homeodomain-like"/>
    <property type="match status" value="1"/>
</dbReference>
<dbReference type="Gene3D" id="1.10.10.60">
    <property type="entry name" value="Homeodomain-like"/>
    <property type="match status" value="1"/>
</dbReference>
<evidence type="ECO:0000256" key="12">
    <source>
        <dbReference type="ARBA" id="ARBA00023159"/>
    </source>
</evidence>
<dbReference type="PROSITE" id="PS00374">
    <property type="entry name" value="MGMT"/>
    <property type="match status" value="1"/>
</dbReference>
<dbReference type="InterPro" id="IPR023170">
    <property type="entry name" value="HhH_base_excis_C"/>
</dbReference>
<accession>K6VXP2</accession>
<dbReference type="GO" id="GO:0043916">
    <property type="term" value="F:DNA-7-methylguanine glycosylase activity"/>
    <property type="evidence" value="ECO:0007669"/>
    <property type="project" value="TreeGrafter"/>
</dbReference>
<dbReference type="Gene3D" id="3.30.310.20">
    <property type="entry name" value="DNA-3-methyladenine glycosylase AlkA, N-terminal domain"/>
    <property type="match status" value="1"/>
</dbReference>
<dbReference type="Gene3D" id="1.10.1670.10">
    <property type="entry name" value="Helix-hairpin-Helix base-excision DNA repair enzymes (C-terminal)"/>
    <property type="match status" value="1"/>
</dbReference>
<dbReference type="GO" id="GO:0032259">
    <property type="term" value="P:methylation"/>
    <property type="evidence" value="ECO:0007669"/>
    <property type="project" value="UniProtKB-KW"/>
</dbReference>
<dbReference type="GO" id="GO:0006285">
    <property type="term" value="P:base-excision repair, AP site formation"/>
    <property type="evidence" value="ECO:0007669"/>
    <property type="project" value="TreeGrafter"/>
</dbReference>
<dbReference type="SMART" id="SM00478">
    <property type="entry name" value="ENDO3c"/>
    <property type="match status" value="1"/>
</dbReference>
<feature type="region of interest" description="Disordered" evidence="16">
    <location>
        <begin position="721"/>
        <end position="743"/>
    </location>
</feature>
<dbReference type="InterPro" id="IPR014048">
    <property type="entry name" value="MethylDNA_cys_MeTrfase_DNA-bd"/>
</dbReference>
<evidence type="ECO:0000313" key="19">
    <source>
        <dbReference type="Proteomes" id="UP000008363"/>
    </source>
</evidence>
<feature type="region of interest" description="Disordered" evidence="16">
    <location>
        <begin position="506"/>
        <end position="568"/>
    </location>
</feature>
<dbReference type="InterPro" id="IPR036388">
    <property type="entry name" value="WH-like_DNA-bd_sf"/>
</dbReference>
<proteinExistence type="predicted"/>
<keyword evidence="13" id="KW-0804">Transcription</keyword>
<dbReference type="InterPro" id="IPR003265">
    <property type="entry name" value="HhH-GPD_domain"/>
</dbReference>
<evidence type="ECO:0000256" key="6">
    <source>
        <dbReference type="ARBA" id="ARBA00022679"/>
    </source>
</evidence>
<evidence type="ECO:0000256" key="13">
    <source>
        <dbReference type="ARBA" id="ARBA00023163"/>
    </source>
</evidence>
<sequence length="743" mass="80736">MVTTSIRTSEQLDFGRCYRAVESRDARFDGQFFVAVHTTGIYCRPSCPAQTPRPQNVHFVLTAAAAQQQGFRACRRCTPDAVPGSPRWDARADLSSRAMRLIADGVVEREGVDGLAAGLGYTQRHLNRVLTTELGAGPLALARAHRAGTARVLIQCTTMPMSDVAFAAGFRSVRQFNDTIREIFGLTPTRLRALRSRSATASSTVGEVSLRLPYRRPLDTRWLCWFLSAHAVAGVERVDLDDPSPFADGWTYRRILRLPNGPALVTIRPAATHVICRVAHLDMRDLSVAVNRIRRLLDLDADTASADAALRRDGSLTALVDAAPGLRVPGSVDPAETLIRTMIGQQISVKAARHHLRRLVADLGRPASWDTADPGDAGWLLFPDTATIADQGHRVLSGPRRRIDAIVAVAEALAERRVEPHAGCAASDLRAALLTLPGVGEWTADYVTMRVTGDPDIMLDRDLVVRRAATDLGIELATAAAAWSPWRSYASMHLWRHRLAHAEPVLSEPMESEQRPSEPRPSCPQPPIAVPTATRRRSTMTTSADIPSPTPAHTPVAQAGPTARWTSVTTPDGTFTILADDDDRVLASGWTDDAAYLTALIHRAIRPESVQRTDGLGAIRDSVESYYAGEFAAVGDIEVHQRSGPFLERAWSVLRTVAPGEPVTYSRFAELAGDPAAVRAAAAACSRNAVALFVPCHRVLRTDGSLGGFRYGLTIKQSLLARESDRSESDRSEGDRSEGDRSD</sequence>
<keyword evidence="7" id="KW-0479">Metal-binding</keyword>
<dbReference type="InterPro" id="IPR051912">
    <property type="entry name" value="Alkylbase_DNA_Glycosylase/TA"/>
</dbReference>
<evidence type="ECO:0000256" key="1">
    <source>
        <dbReference type="ARBA" id="ARBA00000086"/>
    </source>
</evidence>
<dbReference type="SMART" id="SM00342">
    <property type="entry name" value="HTH_ARAC"/>
    <property type="match status" value="1"/>
</dbReference>
<dbReference type="Pfam" id="PF06029">
    <property type="entry name" value="AlkA_N"/>
    <property type="match status" value="1"/>
</dbReference>
<dbReference type="SUPFAM" id="SSF57884">
    <property type="entry name" value="Ada DNA repair protein, N-terminal domain (N-Ada 10)"/>
    <property type="match status" value="1"/>
</dbReference>
<evidence type="ECO:0000256" key="7">
    <source>
        <dbReference type="ARBA" id="ARBA00022723"/>
    </source>
</evidence>
<dbReference type="eggNOG" id="COG2169">
    <property type="taxonomic scope" value="Bacteria"/>
</dbReference>
<keyword evidence="9" id="KW-0862">Zinc</keyword>
<dbReference type="InterPro" id="IPR004026">
    <property type="entry name" value="Ada_DNA_repair_Zn-bd"/>
</dbReference>
<dbReference type="CDD" id="cd06445">
    <property type="entry name" value="ATase"/>
    <property type="match status" value="1"/>
</dbReference>
<dbReference type="STRING" id="1108045.GORHZ_141_00650"/>
<dbReference type="Pfam" id="PF12833">
    <property type="entry name" value="HTH_18"/>
    <property type="match status" value="1"/>
</dbReference>
<dbReference type="FunFam" id="3.40.10.10:FF:000001">
    <property type="entry name" value="DNA-3-methyladenine glycosylase 2"/>
    <property type="match status" value="1"/>
</dbReference>
<keyword evidence="6" id="KW-0808">Transferase</keyword>
<comment type="catalytic activity">
    <reaction evidence="15">
        <text>a 6-O-methyl-2'-deoxyguanosine in DNA + L-cysteinyl-[protein] = S-methyl-L-cysteinyl-[protein] + a 2'-deoxyguanosine in DNA</text>
        <dbReference type="Rhea" id="RHEA:24000"/>
        <dbReference type="Rhea" id="RHEA-COMP:10131"/>
        <dbReference type="Rhea" id="RHEA-COMP:10132"/>
        <dbReference type="Rhea" id="RHEA-COMP:11367"/>
        <dbReference type="Rhea" id="RHEA-COMP:11368"/>
        <dbReference type="ChEBI" id="CHEBI:29950"/>
        <dbReference type="ChEBI" id="CHEBI:82612"/>
        <dbReference type="ChEBI" id="CHEBI:85445"/>
        <dbReference type="ChEBI" id="CHEBI:85448"/>
        <dbReference type="EC" id="2.1.1.63"/>
    </reaction>
</comment>
<evidence type="ECO:0000256" key="16">
    <source>
        <dbReference type="SAM" id="MobiDB-lite"/>
    </source>
</evidence>
<evidence type="ECO:0000256" key="3">
    <source>
        <dbReference type="ARBA" id="ARBA00001947"/>
    </source>
</evidence>
<evidence type="ECO:0000256" key="9">
    <source>
        <dbReference type="ARBA" id="ARBA00022833"/>
    </source>
</evidence>
<name>K6VXP2_9ACTN</name>
<comment type="caution">
    <text evidence="18">The sequence shown here is derived from an EMBL/GenBank/DDBJ whole genome shotgun (WGS) entry which is preliminary data.</text>
</comment>
<dbReference type="PANTHER" id="PTHR43003:SF13">
    <property type="entry name" value="DNA-3-METHYLADENINE GLYCOSYLASE 2"/>
    <property type="match status" value="1"/>
</dbReference>
<dbReference type="OrthoDB" id="9811249at2"/>
<dbReference type="CDD" id="cd00056">
    <property type="entry name" value="ENDO3c"/>
    <property type="match status" value="1"/>
</dbReference>
<feature type="compositionally biased region" description="Pro residues" evidence="16">
    <location>
        <begin position="519"/>
        <end position="529"/>
    </location>
</feature>
<comment type="cofactor">
    <cofactor evidence="3">
        <name>Zn(2+)</name>
        <dbReference type="ChEBI" id="CHEBI:29105"/>
    </cofactor>
</comment>
<evidence type="ECO:0000256" key="2">
    <source>
        <dbReference type="ARBA" id="ARBA00001286"/>
    </source>
</evidence>
<dbReference type="GO" id="GO:0008725">
    <property type="term" value="F:DNA-3-methyladenine glycosylase activity"/>
    <property type="evidence" value="ECO:0007669"/>
    <property type="project" value="TreeGrafter"/>
</dbReference>
<keyword evidence="19" id="KW-1185">Reference proteome</keyword>
<feature type="domain" description="HTH araC/xylS-type" evidence="17">
    <location>
        <begin position="96"/>
        <end position="194"/>
    </location>
</feature>
<dbReference type="InterPro" id="IPR035451">
    <property type="entry name" value="Ada-like_dom_sf"/>
</dbReference>
<dbReference type="GO" id="GO:0043565">
    <property type="term" value="F:sequence-specific DNA binding"/>
    <property type="evidence" value="ECO:0007669"/>
    <property type="project" value="InterPro"/>
</dbReference>
<dbReference type="InterPro" id="IPR018060">
    <property type="entry name" value="HTH_AraC"/>
</dbReference>
<evidence type="ECO:0000259" key="17">
    <source>
        <dbReference type="PROSITE" id="PS01124"/>
    </source>
</evidence>
<dbReference type="InterPro" id="IPR018062">
    <property type="entry name" value="HTH_AraC-typ_CS"/>
</dbReference>
<dbReference type="GO" id="GO:0003700">
    <property type="term" value="F:DNA-binding transcription factor activity"/>
    <property type="evidence" value="ECO:0007669"/>
    <property type="project" value="InterPro"/>
</dbReference>
<dbReference type="PROSITE" id="PS01124">
    <property type="entry name" value="HTH_ARAC_FAMILY_2"/>
    <property type="match status" value="1"/>
</dbReference>
<dbReference type="InterPro" id="IPR037046">
    <property type="entry name" value="AlkA_N_sf"/>
</dbReference>
<dbReference type="InterPro" id="IPR036217">
    <property type="entry name" value="MethylDNA_cys_MeTrfase_DNAb"/>
</dbReference>
<dbReference type="Gene3D" id="1.10.340.30">
    <property type="entry name" value="Hypothetical protein, domain 2"/>
    <property type="match status" value="1"/>
</dbReference>
<dbReference type="NCBIfam" id="TIGR00589">
    <property type="entry name" value="ogt"/>
    <property type="match status" value="1"/>
</dbReference>
<dbReference type="PROSITE" id="PS00041">
    <property type="entry name" value="HTH_ARAC_FAMILY_1"/>
    <property type="match status" value="1"/>
</dbReference>
<dbReference type="PANTHER" id="PTHR43003">
    <property type="entry name" value="DNA-3-METHYLADENINE GLYCOSYLASE"/>
    <property type="match status" value="1"/>
</dbReference>
<evidence type="ECO:0000256" key="14">
    <source>
        <dbReference type="ARBA" id="ARBA00023204"/>
    </source>
</evidence>
<protein>
    <recommendedName>
        <fullName evidence="4">DNA-3-methyladenine glycosylase II</fullName>
        <ecNumber evidence="4">3.2.2.21</ecNumber>
    </recommendedName>
</protein>
<dbReference type="SMART" id="SM01009">
    <property type="entry name" value="AlkA_N"/>
    <property type="match status" value="1"/>
</dbReference>
<dbReference type="eggNOG" id="COG0122">
    <property type="taxonomic scope" value="Bacteria"/>
</dbReference>
<dbReference type="GO" id="GO:0032993">
    <property type="term" value="C:protein-DNA complex"/>
    <property type="evidence" value="ECO:0007669"/>
    <property type="project" value="TreeGrafter"/>
</dbReference>
<reference evidence="18 19" key="1">
    <citation type="submission" date="2012-08" db="EMBL/GenBank/DDBJ databases">
        <title>Whole genome shotgun sequence of Gordonia rhizosphera NBRC 16068.</title>
        <authorList>
            <person name="Takarada H."/>
            <person name="Isaki S."/>
            <person name="Hosoyama A."/>
            <person name="Tsuchikane K."/>
            <person name="Katsumata H."/>
            <person name="Baba S."/>
            <person name="Ohji S."/>
            <person name="Yamazaki S."/>
            <person name="Fujita N."/>
        </authorList>
    </citation>
    <scope>NUCLEOTIDE SEQUENCE [LARGE SCALE GENOMIC DNA]</scope>
    <source>
        <strain evidence="18 19">NBRC 16068</strain>
    </source>
</reference>
<dbReference type="InterPro" id="IPR009057">
    <property type="entry name" value="Homeodomain-like_sf"/>
</dbReference>
<keyword evidence="11" id="KW-0238">DNA-binding</keyword>
<keyword evidence="12" id="KW-0010">Activator</keyword>
<dbReference type="GO" id="GO:0003908">
    <property type="term" value="F:methylated-DNA-[protein]-cysteine S-methyltransferase activity"/>
    <property type="evidence" value="ECO:0007669"/>
    <property type="project" value="UniProtKB-EC"/>
</dbReference>
<dbReference type="Pfam" id="PF01035">
    <property type="entry name" value="DNA_binding_1"/>
    <property type="match status" value="1"/>
</dbReference>
<evidence type="ECO:0000256" key="4">
    <source>
        <dbReference type="ARBA" id="ARBA00012000"/>
    </source>
</evidence>
<evidence type="ECO:0000256" key="5">
    <source>
        <dbReference type="ARBA" id="ARBA00022603"/>
    </source>
</evidence>
<dbReference type="GO" id="GO:0008270">
    <property type="term" value="F:zinc ion binding"/>
    <property type="evidence" value="ECO:0007669"/>
    <property type="project" value="InterPro"/>
</dbReference>
<dbReference type="InterPro" id="IPR010316">
    <property type="entry name" value="AlkA_N"/>
</dbReference>
<gene>
    <name evidence="18" type="primary">alkA</name>
    <name evidence="18" type="ORF">GORHZ_141_00650</name>
</gene>
<dbReference type="SUPFAM" id="SSF46767">
    <property type="entry name" value="Methylated DNA-protein cysteine methyltransferase, C-terminal domain"/>
    <property type="match status" value="1"/>
</dbReference>
<dbReference type="AlphaFoldDB" id="K6VXP2"/>
<dbReference type="GO" id="GO:0032131">
    <property type="term" value="F:alkylated DNA binding"/>
    <property type="evidence" value="ECO:0007669"/>
    <property type="project" value="TreeGrafter"/>
</dbReference>
<feature type="compositionally biased region" description="Basic and acidic residues" evidence="16">
    <location>
        <begin position="722"/>
        <end position="743"/>
    </location>
</feature>
<organism evidence="18 19">
    <name type="scientific">Gordonia rhizosphera NBRC 16068</name>
    <dbReference type="NCBI Taxonomy" id="1108045"/>
    <lineage>
        <taxon>Bacteria</taxon>
        <taxon>Bacillati</taxon>
        <taxon>Actinomycetota</taxon>
        <taxon>Actinomycetes</taxon>
        <taxon>Mycobacteriales</taxon>
        <taxon>Gordoniaceae</taxon>
        <taxon>Gordonia</taxon>
    </lineage>
</organism>
<dbReference type="EC" id="3.2.2.21" evidence="4"/>
<keyword evidence="14" id="KW-0234">DNA repair</keyword>
<dbReference type="Gene3D" id="3.40.10.10">
    <property type="entry name" value="DNA Methylphosphotriester Repair Domain"/>
    <property type="match status" value="1"/>
</dbReference>
<dbReference type="Proteomes" id="UP000008363">
    <property type="component" value="Unassembled WGS sequence"/>
</dbReference>
<evidence type="ECO:0000256" key="15">
    <source>
        <dbReference type="ARBA" id="ARBA00049348"/>
    </source>
</evidence>
<dbReference type="SUPFAM" id="SSF55945">
    <property type="entry name" value="TATA-box binding protein-like"/>
    <property type="match status" value="1"/>
</dbReference>
<evidence type="ECO:0000256" key="8">
    <source>
        <dbReference type="ARBA" id="ARBA00022763"/>
    </source>
</evidence>
<keyword evidence="10" id="KW-0805">Transcription regulation</keyword>
<dbReference type="EMBL" id="BAHC01000141">
    <property type="protein sequence ID" value="GAB91690.1"/>
    <property type="molecule type" value="Genomic_DNA"/>
</dbReference>
<evidence type="ECO:0000313" key="18">
    <source>
        <dbReference type="EMBL" id="GAB91690.1"/>
    </source>
</evidence>
<keyword evidence="8" id="KW-0227">DNA damage</keyword>
<evidence type="ECO:0000256" key="10">
    <source>
        <dbReference type="ARBA" id="ARBA00023015"/>
    </source>
</evidence>
<dbReference type="eggNOG" id="COG0350">
    <property type="taxonomic scope" value="Bacteria"/>
</dbReference>
<dbReference type="Gene3D" id="1.10.10.10">
    <property type="entry name" value="Winged helix-like DNA-binding domain superfamily/Winged helix DNA-binding domain"/>
    <property type="match status" value="1"/>
</dbReference>
<dbReference type="Pfam" id="PF02805">
    <property type="entry name" value="Ada_Zn_binding"/>
    <property type="match status" value="1"/>
</dbReference>
<dbReference type="GO" id="GO:0005737">
    <property type="term" value="C:cytoplasm"/>
    <property type="evidence" value="ECO:0007669"/>
    <property type="project" value="TreeGrafter"/>
</dbReference>
<dbReference type="InterPro" id="IPR011257">
    <property type="entry name" value="DNA_glycosylase"/>
</dbReference>
<keyword evidence="5" id="KW-0489">Methyltransferase</keyword>
<evidence type="ECO:0000256" key="11">
    <source>
        <dbReference type="ARBA" id="ARBA00023125"/>
    </source>
</evidence>
<comment type="catalytic activity">
    <reaction evidence="1">
        <text>Hydrolysis of alkylated DNA, releasing 3-methyladenine, 3-methylguanine, 7-methylguanine and 7-methyladenine.</text>
        <dbReference type="EC" id="3.2.2.21"/>
    </reaction>
</comment>
<dbReference type="InterPro" id="IPR001497">
    <property type="entry name" value="MethylDNA_cys_MeTrfase_AS"/>
</dbReference>